<reference evidence="1" key="1">
    <citation type="submission" date="2016-10" db="EMBL/GenBank/DDBJ databases">
        <authorList>
            <person name="Benchimol M."/>
            <person name="Almeida L.G."/>
            <person name="Vasconcelos A.T."/>
            <person name="Perreira-Neves A."/>
            <person name="Rosa I.A."/>
            <person name="Tasca T."/>
            <person name="Bogo M.R."/>
            <person name="de Souza W."/>
        </authorList>
    </citation>
    <scope>NUCLEOTIDE SEQUENCE [LARGE SCALE GENOMIC DNA]</scope>
    <source>
        <strain evidence="1">K</strain>
    </source>
</reference>
<dbReference type="InterPro" id="IPR036770">
    <property type="entry name" value="Ankyrin_rpt-contain_sf"/>
</dbReference>
<dbReference type="Proteomes" id="UP000179807">
    <property type="component" value="Unassembled WGS sequence"/>
</dbReference>
<comment type="caution">
    <text evidence="1">The sequence shown here is derived from an EMBL/GenBank/DDBJ whole genome shotgun (WGS) entry which is preliminary data.</text>
</comment>
<evidence type="ECO:0008006" key="3">
    <source>
        <dbReference type="Google" id="ProtNLM"/>
    </source>
</evidence>
<dbReference type="Gene3D" id="1.25.40.20">
    <property type="entry name" value="Ankyrin repeat-containing domain"/>
    <property type="match status" value="1"/>
</dbReference>
<name>A0A1J4KEA3_9EUKA</name>
<dbReference type="EMBL" id="MLAK01000630">
    <property type="protein sequence ID" value="OHT09761.1"/>
    <property type="molecule type" value="Genomic_DNA"/>
</dbReference>
<dbReference type="SUPFAM" id="SSF48403">
    <property type="entry name" value="Ankyrin repeat"/>
    <property type="match status" value="1"/>
</dbReference>
<evidence type="ECO:0000313" key="2">
    <source>
        <dbReference type="Proteomes" id="UP000179807"/>
    </source>
</evidence>
<dbReference type="AlphaFoldDB" id="A0A1J4KEA3"/>
<dbReference type="VEuPathDB" id="TrichDB:TRFO_21182"/>
<dbReference type="OrthoDB" id="439236at2759"/>
<gene>
    <name evidence="1" type="ORF">TRFO_21182</name>
</gene>
<organism evidence="1 2">
    <name type="scientific">Tritrichomonas foetus</name>
    <dbReference type="NCBI Taxonomy" id="1144522"/>
    <lineage>
        <taxon>Eukaryota</taxon>
        <taxon>Metamonada</taxon>
        <taxon>Parabasalia</taxon>
        <taxon>Tritrichomonadida</taxon>
        <taxon>Tritrichomonadidae</taxon>
        <taxon>Tritrichomonas</taxon>
    </lineage>
</organism>
<keyword evidence="2" id="KW-1185">Reference proteome</keyword>
<accession>A0A1J4KEA3</accession>
<dbReference type="RefSeq" id="XP_068362897.1">
    <property type="nucleotide sequence ID" value="XM_068501810.1"/>
</dbReference>
<sequence length="75" mass="8348">MSSISKLIQTGNIDGISQLKNLQKTIKGHISGNFDTKMNSLTNPSMLQLAAAYHQEKVVEYLLKWQADPNALNVF</sequence>
<dbReference type="GeneID" id="94836514"/>
<proteinExistence type="predicted"/>
<protein>
    <recommendedName>
        <fullName evidence="3">Ankyrin repeat protein</fullName>
    </recommendedName>
</protein>
<evidence type="ECO:0000313" key="1">
    <source>
        <dbReference type="EMBL" id="OHT09761.1"/>
    </source>
</evidence>